<reference evidence="1" key="2">
    <citation type="submission" date="2023-02" db="EMBL/GenBank/DDBJ databases">
        <authorList>
            <consortium name="DOE Joint Genome Institute"/>
            <person name="Mondo S.J."/>
            <person name="Chang Y."/>
            <person name="Wang Y."/>
            <person name="Ahrendt S."/>
            <person name="Andreopoulos W."/>
            <person name="Barry K."/>
            <person name="Beard J."/>
            <person name="Benny G.L."/>
            <person name="Blankenship S."/>
            <person name="Bonito G."/>
            <person name="Cuomo C."/>
            <person name="Desiro A."/>
            <person name="Gervers K.A."/>
            <person name="Hundley H."/>
            <person name="Kuo A."/>
            <person name="LaButti K."/>
            <person name="Lang B.F."/>
            <person name="Lipzen A."/>
            <person name="O'Donnell K."/>
            <person name="Pangilinan J."/>
            <person name="Reynolds N."/>
            <person name="Sandor L."/>
            <person name="Smith M.W."/>
            <person name="Tsang A."/>
            <person name="Grigoriev I.V."/>
            <person name="Stajich J.E."/>
            <person name="Spatafora J.W."/>
        </authorList>
    </citation>
    <scope>NUCLEOTIDE SEQUENCE</scope>
    <source>
        <strain evidence="1">RSA 2281</strain>
    </source>
</reference>
<name>A0AAD5PGD1_9FUNG</name>
<dbReference type="AlphaFoldDB" id="A0AAD5PGD1"/>
<evidence type="ECO:0000313" key="1">
    <source>
        <dbReference type="EMBL" id="KAI9264878.1"/>
    </source>
</evidence>
<dbReference type="Proteomes" id="UP001209540">
    <property type="component" value="Unassembled WGS sequence"/>
</dbReference>
<keyword evidence="2" id="KW-1185">Reference proteome</keyword>
<evidence type="ECO:0000313" key="2">
    <source>
        <dbReference type="Proteomes" id="UP001209540"/>
    </source>
</evidence>
<sequence>MPPASYAFNSLNWFSYPIKLWARQQDESSDIDLCLLNETNRYVNPLSDVFIHFSELFDDWVVFQSNEIFQRASGFPGHLTVRNTVTALLPSPLTAIEKYPSNPGKAFGQVFYTSSRQGIFHSSRTATSCIVDFDLAFASLCVTSNYFASLKPNLQLDAQGNDISLDSPVNAYYNARDVLSDPTGISKNTEGTLKGPNSQDLTKDGCRLVINVSDD</sequence>
<reference evidence="1" key="1">
    <citation type="journal article" date="2022" name="IScience">
        <title>Evolution of zygomycete secretomes and the origins of terrestrial fungal ecologies.</title>
        <authorList>
            <person name="Chang Y."/>
            <person name="Wang Y."/>
            <person name="Mondo S."/>
            <person name="Ahrendt S."/>
            <person name="Andreopoulos W."/>
            <person name="Barry K."/>
            <person name="Beard J."/>
            <person name="Benny G.L."/>
            <person name="Blankenship S."/>
            <person name="Bonito G."/>
            <person name="Cuomo C."/>
            <person name="Desiro A."/>
            <person name="Gervers K.A."/>
            <person name="Hundley H."/>
            <person name="Kuo A."/>
            <person name="LaButti K."/>
            <person name="Lang B.F."/>
            <person name="Lipzen A."/>
            <person name="O'Donnell K."/>
            <person name="Pangilinan J."/>
            <person name="Reynolds N."/>
            <person name="Sandor L."/>
            <person name="Smith M.E."/>
            <person name="Tsang A."/>
            <person name="Grigoriev I.V."/>
            <person name="Stajich J.E."/>
            <person name="Spatafora J.W."/>
        </authorList>
    </citation>
    <scope>NUCLEOTIDE SEQUENCE</scope>
    <source>
        <strain evidence="1">RSA 2281</strain>
    </source>
</reference>
<protein>
    <submittedName>
        <fullName evidence="1">Uncharacterized protein</fullName>
    </submittedName>
</protein>
<dbReference type="EMBL" id="JAIXMP010000011">
    <property type="protein sequence ID" value="KAI9264878.1"/>
    <property type="molecule type" value="Genomic_DNA"/>
</dbReference>
<proteinExistence type="predicted"/>
<accession>A0AAD5PGD1</accession>
<gene>
    <name evidence="1" type="ORF">BDA99DRAFT_536376</name>
</gene>
<comment type="caution">
    <text evidence="1">The sequence shown here is derived from an EMBL/GenBank/DDBJ whole genome shotgun (WGS) entry which is preliminary data.</text>
</comment>
<organism evidence="1 2">
    <name type="scientific">Phascolomyces articulosus</name>
    <dbReference type="NCBI Taxonomy" id="60185"/>
    <lineage>
        <taxon>Eukaryota</taxon>
        <taxon>Fungi</taxon>
        <taxon>Fungi incertae sedis</taxon>
        <taxon>Mucoromycota</taxon>
        <taxon>Mucoromycotina</taxon>
        <taxon>Mucoromycetes</taxon>
        <taxon>Mucorales</taxon>
        <taxon>Lichtheimiaceae</taxon>
        <taxon>Phascolomyces</taxon>
    </lineage>
</organism>